<keyword evidence="4 9" id="KW-0812">Transmembrane</keyword>
<evidence type="ECO:0000256" key="1">
    <source>
        <dbReference type="ARBA" id="ARBA00004141"/>
    </source>
</evidence>
<evidence type="ECO:0000256" key="6">
    <source>
        <dbReference type="ARBA" id="ARBA00023065"/>
    </source>
</evidence>
<dbReference type="EMBL" id="VYZU01040767">
    <property type="protein sequence ID" value="NXY85613.1"/>
    <property type="molecule type" value="Genomic_DNA"/>
</dbReference>
<dbReference type="GO" id="GO:0005261">
    <property type="term" value="F:monoatomic cation channel activity"/>
    <property type="evidence" value="ECO:0007669"/>
    <property type="project" value="TreeGrafter"/>
</dbReference>
<keyword evidence="7 9" id="KW-0472">Membrane</keyword>
<evidence type="ECO:0000256" key="8">
    <source>
        <dbReference type="ARBA" id="ARBA00023303"/>
    </source>
</evidence>
<keyword evidence="11" id="KW-1185">Reference proteome</keyword>
<evidence type="ECO:0000313" key="10">
    <source>
        <dbReference type="EMBL" id="NXY85613.1"/>
    </source>
</evidence>
<name>A0A7L4N6B6_9AVES</name>
<dbReference type="Proteomes" id="UP000586704">
    <property type="component" value="Unassembled WGS sequence"/>
</dbReference>
<keyword evidence="3" id="KW-0813">Transport</keyword>
<feature type="transmembrane region" description="Helical" evidence="9">
    <location>
        <begin position="51"/>
        <end position="69"/>
    </location>
</feature>
<dbReference type="GO" id="GO:1904669">
    <property type="term" value="P:ATP export"/>
    <property type="evidence" value="ECO:0007669"/>
    <property type="project" value="UniProtKB-ARBA"/>
</dbReference>
<evidence type="ECO:0000256" key="9">
    <source>
        <dbReference type="SAM" id="Phobius"/>
    </source>
</evidence>
<reference evidence="10 11" key="1">
    <citation type="submission" date="2020-02" db="EMBL/GenBank/DDBJ databases">
        <title>Bird 10,000 Genomes (B10K) Project - Family phase.</title>
        <authorList>
            <person name="Zhang G."/>
        </authorList>
    </citation>
    <scope>NUCLEOTIDE SEQUENCE [LARGE SCALE GENOMIC DNA]</scope>
    <source>
        <strain evidence="10">B10K-DU-013-51</strain>
        <tissue evidence="10">Mixed tissue sample</tissue>
    </source>
</reference>
<evidence type="ECO:0000313" key="11">
    <source>
        <dbReference type="Proteomes" id="UP000586704"/>
    </source>
</evidence>
<feature type="non-terminal residue" evidence="10">
    <location>
        <position position="1"/>
    </location>
</feature>
<dbReference type="InterPro" id="IPR029569">
    <property type="entry name" value="CALHM"/>
</dbReference>
<dbReference type="GO" id="GO:0005886">
    <property type="term" value="C:plasma membrane"/>
    <property type="evidence" value="ECO:0007669"/>
    <property type="project" value="TreeGrafter"/>
</dbReference>
<evidence type="ECO:0000256" key="7">
    <source>
        <dbReference type="ARBA" id="ARBA00023136"/>
    </source>
</evidence>
<dbReference type="PANTHER" id="PTHR32261:SF4">
    <property type="entry name" value="CALCIUM HOMEOSTASIS MODULATOR PROTEIN 6"/>
    <property type="match status" value="1"/>
</dbReference>
<protein>
    <submittedName>
        <fullName evidence="10">CAHM6 protein</fullName>
    </submittedName>
</protein>
<comment type="subcellular location">
    <subcellularLocation>
        <location evidence="1">Membrane</location>
        <topology evidence="1">Multi-pass membrane protein</topology>
    </subcellularLocation>
</comment>
<evidence type="ECO:0000256" key="3">
    <source>
        <dbReference type="ARBA" id="ARBA00022448"/>
    </source>
</evidence>
<gene>
    <name evidence="10" type="primary">Calhm6</name>
    <name evidence="10" type="ORF">CEYCYA_R06058</name>
</gene>
<keyword evidence="8" id="KW-0407">Ion channel</keyword>
<keyword evidence="6" id="KW-0406">Ion transport</keyword>
<proteinExistence type="inferred from homology"/>
<evidence type="ECO:0000256" key="5">
    <source>
        <dbReference type="ARBA" id="ARBA00022989"/>
    </source>
</evidence>
<dbReference type="PANTHER" id="PTHR32261">
    <property type="entry name" value="CALCIUM HOMEOSTASIS MODULATOR PROTEIN"/>
    <property type="match status" value="1"/>
</dbReference>
<comment type="similarity">
    <text evidence="2">Belongs to the CALHM family.</text>
</comment>
<feature type="transmembrane region" description="Helical" evidence="9">
    <location>
        <begin position="20"/>
        <end position="39"/>
    </location>
</feature>
<evidence type="ECO:0000256" key="4">
    <source>
        <dbReference type="ARBA" id="ARBA00022692"/>
    </source>
</evidence>
<dbReference type="AlphaFoldDB" id="A0A7L4N6B6"/>
<comment type="caution">
    <text evidence="10">The sequence shown here is derived from an EMBL/GenBank/DDBJ whole genome shotgun (WGS) entry which is preliminary data.</text>
</comment>
<dbReference type="Pfam" id="PF14798">
    <property type="entry name" value="Ca_hom_mod"/>
    <property type="match status" value="1"/>
</dbReference>
<sequence length="281" mass="32371">MERLREVMKFCIQHQTALNYSFVTLLTAAIEYIFSSVVFQCPCSSGNMLYGFIFFLAPAFILLLLGYLLNFRLWRVLTGSCSKESYCSCRLKGSCAGYYKVLLRETGKVLVAPCTWISIALLSSNFYECAATGSEWVKNFTCNKNQKCYEVLHEMPCNKTIKNTFSKEFLSLQAQSQLIGWGLISGMVLLTLIVKCFTQCCSPVGYHQQKFWTVYWKEEHKEFGTKAEEHAKMLAERNMKCFFEGKRTEAFQTPSCEAWKNISSSHTFSENEQHYSTLHKY</sequence>
<organism evidence="10 11">
    <name type="scientific">Ceyx cyanopectus</name>
    <name type="common">Indigo-banded kingfisher</name>
    <dbReference type="NCBI Taxonomy" id="390723"/>
    <lineage>
        <taxon>Eukaryota</taxon>
        <taxon>Metazoa</taxon>
        <taxon>Chordata</taxon>
        <taxon>Craniata</taxon>
        <taxon>Vertebrata</taxon>
        <taxon>Euteleostomi</taxon>
        <taxon>Archelosauria</taxon>
        <taxon>Archosauria</taxon>
        <taxon>Dinosauria</taxon>
        <taxon>Saurischia</taxon>
        <taxon>Theropoda</taxon>
        <taxon>Coelurosauria</taxon>
        <taxon>Aves</taxon>
        <taxon>Neognathae</taxon>
        <taxon>Neoaves</taxon>
        <taxon>Telluraves</taxon>
        <taxon>Coraciimorphae</taxon>
        <taxon>Coraciiformes</taxon>
        <taxon>Alcedinidae</taxon>
        <taxon>Ceyx</taxon>
    </lineage>
</organism>
<evidence type="ECO:0000256" key="2">
    <source>
        <dbReference type="ARBA" id="ARBA00008497"/>
    </source>
</evidence>
<feature type="non-terminal residue" evidence="10">
    <location>
        <position position="281"/>
    </location>
</feature>
<accession>A0A7L4N6B6</accession>
<keyword evidence="5 9" id="KW-1133">Transmembrane helix</keyword>
<dbReference type="OrthoDB" id="5962981at2759"/>